<dbReference type="STRING" id="47864.GA0070560_114139"/>
<dbReference type="AlphaFoldDB" id="A0A1C5IQ64"/>
<organism evidence="1 2">
    <name type="scientific">Micromonospora halophytica</name>
    <dbReference type="NCBI Taxonomy" id="47864"/>
    <lineage>
        <taxon>Bacteria</taxon>
        <taxon>Bacillati</taxon>
        <taxon>Actinomycetota</taxon>
        <taxon>Actinomycetes</taxon>
        <taxon>Micromonosporales</taxon>
        <taxon>Micromonosporaceae</taxon>
        <taxon>Micromonospora</taxon>
    </lineage>
</organism>
<proteinExistence type="predicted"/>
<keyword evidence="2" id="KW-1185">Reference proteome</keyword>
<accession>A0A1C5IQ64</accession>
<dbReference type="Proteomes" id="UP000199408">
    <property type="component" value="Unassembled WGS sequence"/>
</dbReference>
<reference evidence="2" key="1">
    <citation type="submission" date="2016-06" db="EMBL/GenBank/DDBJ databases">
        <authorList>
            <person name="Varghese N."/>
        </authorList>
    </citation>
    <scope>NUCLEOTIDE SEQUENCE [LARGE SCALE GENOMIC DNA]</scope>
    <source>
        <strain evidence="2">DSM 43171</strain>
    </source>
</reference>
<evidence type="ECO:0000313" key="2">
    <source>
        <dbReference type="Proteomes" id="UP000199408"/>
    </source>
</evidence>
<gene>
    <name evidence="1" type="ORF">GA0070560_114139</name>
</gene>
<sequence length="46" mass="5034">MPRTVELILPAERTAEVVAAMRRLNPLSLRLQPNLGPSLRAVQGVV</sequence>
<protein>
    <submittedName>
        <fullName evidence="1">Uncharacterized protein</fullName>
    </submittedName>
</protein>
<name>A0A1C5IQ64_9ACTN</name>
<dbReference type="EMBL" id="FMDN01000014">
    <property type="protein sequence ID" value="SCG60293.1"/>
    <property type="molecule type" value="Genomic_DNA"/>
</dbReference>
<evidence type="ECO:0000313" key="1">
    <source>
        <dbReference type="EMBL" id="SCG60293.1"/>
    </source>
</evidence>